<dbReference type="Proteomes" id="UP000546584">
    <property type="component" value="Unassembled WGS sequence"/>
</dbReference>
<organism evidence="2 3">
    <name type="scientific">Pseudomonas yamanorum</name>
    <dbReference type="NCBI Taxonomy" id="515393"/>
    <lineage>
        <taxon>Bacteria</taxon>
        <taxon>Pseudomonadati</taxon>
        <taxon>Pseudomonadota</taxon>
        <taxon>Gammaproteobacteria</taxon>
        <taxon>Pseudomonadales</taxon>
        <taxon>Pseudomonadaceae</taxon>
        <taxon>Pseudomonas</taxon>
    </lineage>
</organism>
<dbReference type="RefSeq" id="WP_177026656.1">
    <property type="nucleotide sequence ID" value="NZ_JACAQR010000029.1"/>
</dbReference>
<feature type="chain" id="PRO_5042567850" evidence="1">
    <location>
        <begin position="20"/>
        <end position="162"/>
    </location>
</feature>
<proteinExistence type="predicted"/>
<gene>
    <name evidence="2" type="ORF">HX826_19955</name>
</gene>
<accession>A0AAJ3LII3</accession>
<dbReference type="InterPro" id="IPR046071">
    <property type="entry name" value="DUF6030"/>
</dbReference>
<feature type="signal peptide" evidence="1">
    <location>
        <begin position="1"/>
        <end position="19"/>
    </location>
</feature>
<name>A0AAJ3LII3_9PSED</name>
<evidence type="ECO:0000313" key="2">
    <source>
        <dbReference type="EMBL" id="NWD44155.1"/>
    </source>
</evidence>
<reference evidence="2 3" key="1">
    <citation type="submission" date="2020-04" db="EMBL/GenBank/DDBJ databases">
        <title>Molecular characterization of pseudomonads from Agaricus bisporus reveal novel blotch 2 pathogens in Western Europe.</title>
        <authorList>
            <person name="Taparia T."/>
            <person name="Krijger M."/>
            <person name="Haynes E."/>
            <person name="Elpinstone J.G."/>
            <person name="Noble R."/>
            <person name="Van Der Wolf J."/>
        </authorList>
    </citation>
    <scope>NUCLEOTIDE SEQUENCE [LARGE SCALE GENOMIC DNA]</scope>
    <source>
        <strain evidence="2 3">IPO3753</strain>
    </source>
</reference>
<comment type="caution">
    <text evidence="2">The sequence shown here is derived from an EMBL/GenBank/DDBJ whole genome shotgun (WGS) entry which is preliminary data.</text>
</comment>
<sequence>MLKITVLPLLLAFSVTCFADLKQSSPENVCAFLSDSGLKGRKWTDYGDGTSGCASNYKDIGGGAPLANNLAYYATGSGSTVDQVKLVLNFNQPKSPGASIQALGKAAEKLASKALGAPLPASIKKAIVLGQPETAEVGTGTVEVLRDEWPTGKGYEVHVVMK</sequence>
<dbReference type="AlphaFoldDB" id="A0AAJ3LII3"/>
<evidence type="ECO:0000256" key="1">
    <source>
        <dbReference type="SAM" id="SignalP"/>
    </source>
</evidence>
<dbReference type="EMBL" id="JACAQR010000029">
    <property type="protein sequence ID" value="NWD44155.1"/>
    <property type="molecule type" value="Genomic_DNA"/>
</dbReference>
<dbReference type="Pfam" id="PF19495">
    <property type="entry name" value="DUF6030"/>
    <property type="match status" value="1"/>
</dbReference>
<protein>
    <submittedName>
        <fullName evidence="2">Uncharacterized protein</fullName>
    </submittedName>
</protein>
<evidence type="ECO:0000313" key="3">
    <source>
        <dbReference type="Proteomes" id="UP000546584"/>
    </source>
</evidence>
<keyword evidence="1" id="KW-0732">Signal</keyword>